<feature type="compositionally biased region" description="Basic and acidic residues" evidence="1">
    <location>
        <begin position="40"/>
        <end position="56"/>
    </location>
</feature>
<evidence type="ECO:0000313" key="4">
    <source>
        <dbReference type="WBParaSite" id="ASIM_0000956101-mRNA-1"/>
    </source>
</evidence>
<gene>
    <name evidence="2" type="ORF">ASIM_LOCUS9300</name>
</gene>
<dbReference type="AlphaFoldDB" id="A0A0M3JPG5"/>
<keyword evidence="3" id="KW-1185">Reference proteome</keyword>
<reference evidence="2 3" key="2">
    <citation type="submission" date="2018-11" db="EMBL/GenBank/DDBJ databases">
        <authorList>
            <consortium name="Pathogen Informatics"/>
        </authorList>
    </citation>
    <scope>NUCLEOTIDE SEQUENCE [LARGE SCALE GENOMIC DNA]</scope>
</reference>
<name>A0A0M3JPG5_ANISI</name>
<evidence type="ECO:0000256" key="1">
    <source>
        <dbReference type="SAM" id="MobiDB-lite"/>
    </source>
</evidence>
<organism evidence="4">
    <name type="scientific">Anisakis simplex</name>
    <name type="common">Herring worm</name>
    <dbReference type="NCBI Taxonomy" id="6269"/>
    <lineage>
        <taxon>Eukaryota</taxon>
        <taxon>Metazoa</taxon>
        <taxon>Ecdysozoa</taxon>
        <taxon>Nematoda</taxon>
        <taxon>Chromadorea</taxon>
        <taxon>Rhabditida</taxon>
        <taxon>Spirurina</taxon>
        <taxon>Ascaridomorpha</taxon>
        <taxon>Ascaridoidea</taxon>
        <taxon>Anisakidae</taxon>
        <taxon>Anisakis</taxon>
        <taxon>Anisakis simplex complex</taxon>
    </lineage>
</organism>
<feature type="compositionally biased region" description="Polar residues" evidence="1">
    <location>
        <begin position="21"/>
        <end position="39"/>
    </location>
</feature>
<evidence type="ECO:0000313" key="2">
    <source>
        <dbReference type="EMBL" id="VDK38461.1"/>
    </source>
</evidence>
<feature type="compositionally biased region" description="Low complexity" evidence="1">
    <location>
        <begin position="74"/>
        <end position="84"/>
    </location>
</feature>
<sequence length="101" mass="11361">MVFSDDESEKRFMAKRRRQKGTSLSSNADDSAKEQSQCSGEKRLRCERRGKWRKGDGQQGPMNQNSNRGRGRFNRGNFASNNAGAPSGRGRGMMRGFVSLR</sequence>
<dbReference type="Proteomes" id="UP000267096">
    <property type="component" value="Unassembled WGS sequence"/>
</dbReference>
<feature type="region of interest" description="Disordered" evidence="1">
    <location>
        <begin position="1"/>
        <end position="101"/>
    </location>
</feature>
<reference evidence="4" key="1">
    <citation type="submission" date="2017-02" db="UniProtKB">
        <authorList>
            <consortium name="WormBaseParasite"/>
        </authorList>
    </citation>
    <scope>IDENTIFICATION</scope>
</reference>
<dbReference type="WBParaSite" id="ASIM_0000956101-mRNA-1">
    <property type="protein sequence ID" value="ASIM_0000956101-mRNA-1"/>
    <property type="gene ID" value="ASIM_0000956101"/>
</dbReference>
<proteinExistence type="predicted"/>
<accession>A0A0M3JPG5</accession>
<dbReference type="EMBL" id="UYRR01027968">
    <property type="protein sequence ID" value="VDK38461.1"/>
    <property type="molecule type" value="Genomic_DNA"/>
</dbReference>
<protein>
    <submittedName>
        <fullName evidence="4">TFG domain-containing protein</fullName>
    </submittedName>
</protein>
<evidence type="ECO:0000313" key="3">
    <source>
        <dbReference type="Proteomes" id="UP000267096"/>
    </source>
</evidence>